<proteinExistence type="predicted"/>
<feature type="non-terminal residue" evidence="6">
    <location>
        <position position="185"/>
    </location>
</feature>
<sequence length="185" mass="20621">MFHFEKHPITNEEEAKEVTKRFTEKEQDLLRKALVTAFQDRAKSQGVSSLLSREEARALFTFNAIPFIGFGFLDNMIMILAGEYIDQQLGTLLCLSTMAAAAIGNIVSDVAGVGLAHYVEAFVGKFGVKQPVLSAEQLESNKARWTTNMARAFGLTVGCIIGMFPLFFFEDDEEKGKKKEELKAR</sequence>
<feature type="transmembrane region" description="Helical" evidence="5">
    <location>
        <begin position="58"/>
        <end position="77"/>
    </location>
</feature>
<dbReference type="Pfam" id="PF10507">
    <property type="entry name" value="TMEM65"/>
    <property type="match status" value="1"/>
</dbReference>
<evidence type="ECO:0000313" key="7">
    <source>
        <dbReference type="Proteomes" id="UP001177023"/>
    </source>
</evidence>
<evidence type="ECO:0000256" key="3">
    <source>
        <dbReference type="ARBA" id="ARBA00022989"/>
    </source>
</evidence>
<evidence type="ECO:0000256" key="2">
    <source>
        <dbReference type="ARBA" id="ARBA00022692"/>
    </source>
</evidence>
<feature type="transmembrane region" description="Helical" evidence="5">
    <location>
        <begin position="149"/>
        <end position="169"/>
    </location>
</feature>
<dbReference type="EMBL" id="CATQJA010002659">
    <property type="protein sequence ID" value="CAJ0580044.1"/>
    <property type="molecule type" value="Genomic_DNA"/>
</dbReference>
<evidence type="ECO:0000256" key="4">
    <source>
        <dbReference type="ARBA" id="ARBA00023136"/>
    </source>
</evidence>
<evidence type="ECO:0000313" key="6">
    <source>
        <dbReference type="EMBL" id="CAJ0580044.1"/>
    </source>
</evidence>
<reference evidence="6" key="1">
    <citation type="submission" date="2023-06" db="EMBL/GenBank/DDBJ databases">
        <authorList>
            <person name="Delattre M."/>
        </authorList>
    </citation>
    <scope>NUCLEOTIDE SEQUENCE</scope>
    <source>
        <strain evidence="6">AF72</strain>
    </source>
</reference>
<dbReference type="InterPro" id="IPR019537">
    <property type="entry name" value="TMEM65"/>
</dbReference>
<evidence type="ECO:0000256" key="1">
    <source>
        <dbReference type="ARBA" id="ARBA00004141"/>
    </source>
</evidence>
<accession>A0AA36D570</accession>
<evidence type="ECO:0000256" key="5">
    <source>
        <dbReference type="SAM" id="Phobius"/>
    </source>
</evidence>
<dbReference type="PANTHER" id="PTHR21706:SF15">
    <property type="entry name" value="TRANSMEMBRANE PROTEIN 65"/>
    <property type="match status" value="1"/>
</dbReference>
<dbReference type="GO" id="GO:0005739">
    <property type="term" value="C:mitochondrion"/>
    <property type="evidence" value="ECO:0007669"/>
    <property type="project" value="TreeGrafter"/>
</dbReference>
<keyword evidence="4 5" id="KW-0472">Membrane</keyword>
<dbReference type="AlphaFoldDB" id="A0AA36D570"/>
<keyword evidence="2 5" id="KW-0812">Transmembrane</keyword>
<keyword evidence="3 5" id="KW-1133">Transmembrane helix</keyword>
<protein>
    <recommendedName>
        <fullName evidence="8">Transmembrane protein 65</fullName>
    </recommendedName>
</protein>
<gene>
    <name evidence="6" type="ORF">MSPICULIGERA_LOCUS18247</name>
</gene>
<comment type="subcellular location">
    <subcellularLocation>
        <location evidence="1">Membrane</location>
        <topology evidence="1">Multi-pass membrane protein</topology>
    </subcellularLocation>
</comment>
<dbReference type="GO" id="GO:0016020">
    <property type="term" value="C:membrane"/>
    <property type="evidence" value="ECO:0007669"/>
    <property type="project" value="UniProtKB-SubCell"/>
</dbReference>
<organism evidence="6 7">
    <name type="scientific">Mesorhabditis spiculigera</name>
    <dbReference type="NCBI Taxonomy" id="96644"/>
    <lineage>
        <taxon>Eukaryota</taxon>
        <taxon>Metazoa</taxon>
        <taxon>Ecdysozoa</taxon>
        <taxon>Nematoda</taxon>
        <taxon>Chromadorea</taxon>
        <taxon>Rhabditida</taxon>
        <taxon>Rhabditina</taxon>
        <taxon>Rhabditomorpha</taxon>
        <taxon>Rhabditoidea</taxon>
        <taxon>Rhabditidae</taxon>
        <taxon>Mesorhabditinae</taxon>
        <taxon>Mesorhabditis</taxon>
    </lineage>
</organism>
<dbReference type="Proteomes" id="UP001177023">
    <property type="component" value="Unassembled WGS sequence"/>
</dbReference>
<keyword evidence="7" id="KW-1185">Reference proteome</keyword>
<dbReference type="PANTHER" id="PTHR21706">
    <property type="entry name" value="TRANSMEMBRANE PROTEIN 65"/>
    <property type="match status" value="1"/>
</dbReference>
<evidence type="ECO:0008006" key="8">
    <source>
        <dbReference type="Google" id="ProtNLM"/>
    </source>
</evidence>
<name>A0AA36D570_9BILA</name>
<comment type="caution">
    <text evidence="6">The sequence shown here is derived from an EMBL/GenBank/DDBJ whole genome shotgun (WGS) entry which is preliminary data.</text>
</comment>